<dbReference type="InterPro" id="IPR013761">
    <property type="entry name" value="SAM/pointed_sf"/>
</dbReference>
<dbReference type="InterPro" id="IPR058914">
    <property type="entry name" value="LIPB1/2_CC"/>
</dbReference>
<dbReference type="CDD" id="cd09566">
    <property type="entry name" value="SAM_liprin-beta1_2_repeat2"/>
    <property type="match status" value="1"/>
</dbReference>
<feature type="coiled-coil region" evidence="6">
    <location>
        <begin position="137"/>
        <end position="284"/>
    </location>
</feature>
<dbReference type="FunFam" id="1.10.150.50:FF:000005">
    <property type="entry name" value="Liprin-beta-1 isoform 1"/>
    <property type="match status" value="1"/>
</dbReference>
<dbReference type="CDD" id="cd09563">
    <property type="entry name" value="SAM_liprin-beta1_2_repeat1"/>
    <property type="match status" value="1"/>
</dbReference>
<dbReference type="SMART" id="SM00454">
    <property type="entry name" value="SAM"/>
    <property type="match status" value="3"/>
</dbReference>
<evidence type="ECO:0000256" key="2">
    <source>
        <dbReference type="ARBA" id="ARBA00022553"/>
    </source>
</evidence>
<evidence type="ECO:0000259" key="8">
    <source>
        <dbReference type="PROSITE" id="PS50105"/>
    </source>
</evidence>
<dbReference type="PROSITE" id="PS50105">
    <property type="entry name" value="SAM_DOMAIN"/>
    <property type="match status" value="2"/>
</dbReference>
<dbReference type="Pfam" id="PF07647">
    <property type="entry name" value="SAM_2"/>
    <property type="match status" value="1"/>
</dbReference>
<feature type="coiled-coil region" evidence="6">
    <location>
        <begin position="333"/>
        <end position="364"/>
    </location>
</feature>
<dbReference type="GO" id="GO:0005829">
    <property type="term" value="C:cytosol"/>
    <property type="evidence" value="ECO:0007669"/>
    <property type="project" value="UniProtKB-ARBA"/>
</dbReference>
<dbReference type="PANTHER" id="PTHR12587">
    <property type="entry name" value="LAR INTERACTING PROTEIN LIP -RELATED PROTEIN"/>
    <property type="match status" value="1"/>
</dbReference>
<evidence type="ECO:0000256" key="1">
    <source>
        <dbReference type="ARBA" id="ARBA00007547"/>
    </source>
</evidence>
<evidence type="ECO:0000256" key="6">
    <source>
        <dbReference type="SAM" id="Coils"/>
    </source>
</evidence>
<keyword evidence="4 6" id="KW-0175">Coiled coil</keyword>
<proteinExistence type="inferred from homology"/>
<dbReference type="Pfam" id="PF26022">
    <property type="entry name" value="CC_Liprin_beta"/>
    <property type="match status" value="1"/>
</dbReference>
<comment type="function">
    <text evidence="5">May regulate the disassembly of focal adhesions. Did not bind receptor-like tyrosine phosphatases type 2A.</text>
</comment>
<dbReference type="Gene3D" id="1.10.150.50">
    <property type="entry name" value="Transcription Factor, Ets-1"/>
    <property type="match status" value="3"/>
</dbReference>
<feature type="domain" description="SAM" evidence="8">
    <location>
        <begin position="677"/>
        <end position="740"/>
    </location>
</feature>
<accession>A0A8C7M5Y4</accession>
<keyword evidence="3" id="KW-0677">Repeat</keyword>
<feature type="compositionally biased region" description="Low complexity" evidence="7">
    <location>
        <begin position="522"/>
        <end position="534"/>
    </location>
</feature>
<keyword evidence="2" id="KW-0597">Phosphoprotein</keyword>
<dbReference type="InterPro" id="IPR029515">
    <property type="entry name" value="Liprin"/>
</dbReference>
<dbReference type="GO" id="GO:0007528">
    <property type="term" value="P:neuromuscular junction development"/>
    <property type="evidence" value="ECO:0007669"/>
    <property type="project" value="TreeGrafter"/>
</dbReference>
<dbReference type="Ensembl" id="ENSOKIT00005032555.1">
    <property type="protein sequence ID" value="ENSOKIP00005030809.1"/>
    <property type="gene ID" value="ENSOKIG00005012163.1"/>
</dbReference>
<reference evidence="9" key="2">
    <citation type="submission" date="2025-09" db="UniProtKB">
        <authorList>
            <consortium name="Ensembl"/>
        </authorList>
    </citation>
    <scope>IDENTIFICATION</scope>
</reference>
<feature type="region of interest" description="Disordered" evidence="7">
    <location>
        <begin position="522"/>
        <end position="541"/>
    </location>
</feature>
<dbReference type="Pfam" id="PF00536">
    <property type="entry name" value="SAM_1"/>
    <property type="match status" value="2"/>
</dbReference>
<reference evidence="9" key="1">
    <citation type="submission" date="2025-08" db="UniProtKB">
        <authorList>
            <consortium name="Ensembl"/>
        </authorList>
    </citation>
    <scope>IDENTIFICATION</scope>
</reference>
<dbReference type="GeneTree" id="ENSGT01050000244951"/>
<dbReference type="InterPro" id="IPR037618">
    <property type="entry name" value="LIPB1/2_SAM_2nd"/>
</dbReference>
<comment type="similarity">
    <text evidence="1">Belongs to the liprin family. Liprin-beta subfamily.</text>
</comment>
<gene>
    <name evidence="9" type="primary">PPFIBP1</name>
    <name evidence="9" type="synonym">LOC109889524</name>
</gene>
<feature type="region of interest" description="Disordered" evidence="7">
    <location>
        <begin position="370"/>
        <end position="392"/>
    </location>
</feature>
<dbReference type="CDD" id="cd09569">
    <property type="entry name" value="SAM_liprin-beta1_2_repeat3"/>
    <property type="match status" value="1"/>
</dbReference>
<dbReference type="GO" id="GO:0048786">
    <property type="term" value="C:presynaptic active zone"/>
    <property type="evidence" value="ECO:0007669"/>
    <property type="project" value="TreeGrafter"/>
</dbReference>
<evidence type="ECO:0000256" key="4">
    <source>
        <dbReference type="ARBA" id="ARBA00023054"/>
    </source>
</evidence>
<dbReference type="SUPFAM" id="SSF47769">
    <property type="entry name" value="SAM/Pointed domain"/>
    <property type="match status" value="3"/>
</dbReference>
<feature type="compositionally biased region" description="Basic and acidic residues" evidence="7">
    <location>
        <begin position="372"/>
        <end position="381"/>
    </location>
</feature>
<dbReference type="FunFam" id="1.10.150.50:FF:000017">
    <property type="entry name" value="Liprin-beta-1 isoform 1"/>
    <property type="match status" value="1"/>
</dbReference>
<keyword evidence="10" id="KW-1185">Reference proteome</keyword>
<protein>
    <submittedName>
        <fullName evidence="9">PPFIA binding protein 1b</fullName>
    </submittedName>
</protein>
<organism evidence="9 10">
    <name type="scientific">Oncorhynchus kisutch</name>
    <name type="common">Coho salmon</name>
    <name type="synonym">Salmo kisutch</name>
    <dbReference type="NCBI Taxonomy" id="8019"/>
    <lineage>
        <taxon>Eukaryota</taxon>
        <taxon>Metazoa</taxon>
        <taxon>Chordata</taxon>
        <taxon>Craniata</taxon>
        <taxon>Vertebrata</taxon>
        <taxon>Euteleostomi</taxon>
        <taxon>Actinopterygii</taxon>
        <taxon>Neopterygii</taxon>
        <taxon>Teleostei</taxon>
        <taxon>Protacanthopterygii</taxon>
        <taxon>Salmoniformes</taxon>
        <taxon>Salmonidae</taxon>
        <taxon>Salmoninae</taxon>
        <taxon>Oncorhynchus</taxon>
    </lineage>
</organism>
<evidence type="ECO:0000313" key="9">
    <source>
        <dbReference type="Ensembl" id="ENSOKIP00005030809.1"/>
    </source>
</evidence>
<dbReference type="Proteomes" id="UP000694557">
    <property type="component" value="Unassembled WGS sequence"/>
</dbReference>
<dbReference type="AlphaFoldDB" id="A0A8C7M5Y4"/>
<evidence type="ECO:0000256" key="5">
    <source>
        <dbReference type="ARBA" id="ARBA00060046"/>
    </source>
</evidence>
<sequence>MMSDASDMLAAALEQMDGIIAGSKSMDYSNSLFDCQSPTSPFLGSLRALHLLEDLRGVLELMDMEEREGLRCQIPDATADSLVDWLQQGHLMSNGHHISMGGDLYQERLSRLEGDKESLVLQVSVLTDQVEAQGEKIRDLEMCLDEHREKLNATEEMLQQELLCRTTLETQKLDLMAEVSNLKLKLNSFEKDILHFDFRDSEQGLADMGLEINELRYKVTEMESERLQYEKKLKSTKSLMAKLSSLKIKVGQMQYEKQRNEHKLQALKEELVTLRRQLEGRDREVRRLHGETGFRTNTPGGMDCGDRGEIMDHSHCSSVSLLYGVVFRTQIKMKKAVESLMAANEEKDRKIEELRQSLQRYKKVQDMVMSVQEKKDKTKDGESDESNSDNFLSVMSTTTTPVALESERHALAGVEEVGVKSPDEVQDYVMIYRLTKQAKALGSRNRLYFYDERPPRSPSSSRPEDDSFGTKKARSSFGRGFFKIKGGKRTASTPNLAETVREGGTDHLDLAGLPQRSAISDSTNTLTSVTSTTSPEGKKKSRGIKALFGKLRRSQSTTFNLDDNLSEPVEFKRGGVRATAGPRLGWSRDLQQSPNTDLDTPFAHWSKEQVCDWLQEQGLGLYLNMAHVWISSGQTLLQASQQDLERELGIKHSLHRKKLQLALQALGSEEDDNKGKLDYNWVTRWLDDIGLPQYKTQFDEGRVDGRMLHYMTVDDLLSLKVGSVLHHLSIKRAIQVLRLNNYEPNCLRRRPSDENNITPAEISQWTNHRVMEWLRSVDLAEYAPNLRGSGVHGGLMVLEPRFNVETMALLLNIPPNKTLLRRHLATHFNLLVGSEAQGLKQDYLENPDYTLLTATAKVKLRKMTFGSFGSLRKKRQDESEEYVCPMDVEMPKGRSFQKGYELYEDDMDRLEQMEDSEGTVRQIGAFSEGIQNLTSMLKDDEFFKEISNSPNPSVTDDDSNV</sequence>
<evidence type="ECO:0000256" key="3">
    <source>
        <dbReference type="ARBA" id="ARBA00022737"/>
    </source>
</evidence>
<dbReference type="InterPro" id="IPR037617">
    <property type="entry name" value="LIPB1/2_SAM_1"/>
</dbReference>
<dbReference type="FunFam" id="1.10.150.50:FF:000007">
    <property type="entry name" value="Liprin-beta-1 isoform 1"/>
    <property type="match status" value="1"/>
</dbReference>
<evidence type="ECO:0000256" key="7">
    <source>
        <dbReference type="SAM" id="MobiDB-lite"/>
    </source>
</evidence>
<dbReference type="InterPro" id="IPR001660">
    <property type="entry name" value="SAM"/>
</dbReference>
<feature type="region of interest" description="Disordered" evidence="7">
    <location>
        <begin position="449"/>
        <end position="473"/>
    </location>
</feature>
<evidence type="ECO:0000313" key="10">
    <source>
        <dbReference type="Proteomes" id="UP000694557"/>
    </source>
</evidence>
<name>A0A8C7M5Y4_ONCKI</name>
<dbReference type="InterPro" id="IPR037619">
    <property type="entry name" value="LIPB1/2_SAM_3rd"/>
</dbReference>
<dbReference type="PANTHER" id="PTHR12587:SF16">
    <property type="entry name" value="LIPRIN-BETA-1"/>
    <property type="match status" value="1"/>
</dbReference>
<feature type="domain" description="SAM" evidence="8">
    <location>
        <begin position="605"/>
        <end position="669"/>
    </location>
</feature>